<dbReference type="Proteomes" id="UP001285263">
    <property type="component" value="Unassembled WGS sequence"/>
</dbReference>
<name>A0ABU5DN77_9BURK</name>
<feature type="transmembrane region" description="Helical" evidence="1">
    <location>
        <begin position="64"/>
        <end position="86"/>
    </location>
</feature>
<evidence type="ECO:0000256" key="1">
    <source>
        <dbReference type="SAM" id="Phobius"/>
    </source>
</evidence>
<evidence type="ECO:0000313" key="3">
    <source>
        <dbReference type="Proteomes" id="UP001285263"/>
    </source>
</evidence>
<keyword evidence="1" id="KW-0812">Transmembrane</keyword>
<reference evidence="2 3" key="1">
    <citation type="submission" date="2023-11" db="EMBL/GenBank/DDBJ databases">
        <title>Paucibacter sp. nov., isolated from fresh soil in Korea.</title>
        <authorList>
            <person name="Le N.T.T."/>
        </authorList>
    </citation>
    <scope>NUCLEOTIDE SEQUENCE [LARGE SCALE GENOMIC DNA]</scope>
    <source>
        <strain evidence="2 3">R3-3</strain>
    </source>
</reference>
<dbReference type="EMBL" id="JAXCLA010000006">
    <property type="protein sequence ID" value="MDY0746729.1"/>
    <property type="molecule type" value="Genomic_DNA"/>
</dbReference>
<keyword evidence="1" id="KW-0472">Membrane</keyword>
<gene>
    <name evidence="2" type="ORF">SNE35_19615</name>
</gene>
<accession>A0ABU5DN77</accession>
<evidence type="ECO:0000313" key="2">
    <source>
        <dbReference type="EMBL" id="MDY0746729.1"/>
    </source>
</evidence>
<keyword evidence="1" id="KW-1133">Transmembrane helix</keyword>
<protein>
    <submittedName>
        <fullName evidence="2">Uncharacterized protein</fullName>
    </submittedName>
</protein>
<keyword evidence="3" id="KW-1185">Reference proteome</keyword>
<sequence>MDIAMLMLCPAAAVLGSFVHMFMVENDFSQMPKLNEERGVVNRIEKSVFSLASWFSVFNQKRWYWIWGRVTVGVAVGMLVALYFVGAINPGAANSAKVLALSVLAGYLAPKLFIAQERAVSQALDKKLPPIVDEAIERVNKSKES</sequence>
<organism evidence="2 3">
    <name type="scientific">Roseateles agri</name>
    <dbReference type="NCBI Taxonomy" id="3098619"/>
    <lineage>
        <taxon>Bacteria</taxon>
        <taxon>Pseudomonadati</taxon>
        <taxon>Pseudomonadota</taxon>
        <taxon>Betaproteobacteria</taxon>
        <taxon>Burkholderiales</taxon>
        <taxon>Sphaerotilaceae</taxon>
        <taxon>Roseateles</taxon>
    </lineage>
</organism>
<proteinExistence type="predicted"/>
<comment type="caution">
    <text evidence="2">The sequence shown here is derived from an EMBL/GenBank/DDBJ whole genome shotgun (WGS) entry which is preliminary data.</text>
</comment>